<dbReference type="GO" id="GO:0005509">
    <property type="term" value="F:calcium ion binding"/>
    <property type="evidence" value="ECO:0007669"/>
    <property type="project" value="InterPro"/>
</dbReference>
<dbReference type="GO" id="GO:0005737">
    <property type="term" value="C:cytoplasm"/>
    <property type="evidence" value="ECO:0007669"/>
    <property type="project" value="InterPro"/>
</dbReference>
<dbReference type="GO" id="GO:0003677">
    <property type="term" value="F:DNA binding"/>
    <property type="evidence" value="ECO:0007669"/>
    <property type="project" value="InterPro"/>
</dbReference>
<dbReference type="Proteomes" id="UP000238916">
    <property type="component" value="Unassembled WGS sequence"/>
</dbReference>
<evidence type="ECO:0000313" key="2">
    <source>
        <dbReference type="EMBL" id="SPF52509.1"/>
    </source>
</evidence>
<evidence type="ECO:0000313" key="3">
    <source>
        <dbReference type="Proteomes" id="UP000238916"/>
    </source>
</evidence>
<proteinExistence type="predicted"/>
<dbReference type="SUPFAM" id="SSF46894">
    <property type="entry name" value="C-terminal effector domain of the bipartite response regulators"/>
    <property type="match status" value="1"/>
</dbReference>
<dbReference type="Pfam" id="PF08769">
    <property type="entry name" value="Spo0A_C"/>
    <property type="match status" value="1"/>
</dbReference>
<dbReference type="EMBL" id="OMOF01000536">
    <property type="protein sequence ID" value="SPF52509.1"/>
    <property type="molecule type" value="Genomic_DNA"/>
</dbReference>
<dbReference type="InterPro" id="IPR016032">
    <property type="entry name" value="Sig_transdc_resp-reg_C-effctor"/>
</dbReference>
<reference evidence="3" key="1">
    <citation type="submission" date="2018-02" db="EMBL/GenBank/DDBJ databases">
        <authorList>
            <person name="Hausmann B."/>
        </authorList>
    </citation>
    <scope>NUCLEOTIDE SEQUENCE [LARGE SCALE GENOMIC DNA]</scope>
    <source>
        <strain evidence="3">Peat soil MAG SbF1</strain>
    </source>
</reference>
<dbReference type="GO" id="GO:0042173">
    <property type="term" value="P:regulation of sporulation resulting in formation of a cellular spore"/>
    <property type="evidence" value="ECO:0007669"/>
    <property type="project" value="InterPro"/>
</dbReference>
<accession>A0A2U3LL10</accession>
<evidence type="ECO:0000259" key="1">
    <source>
        <dbReference type="Pfam" id="PF08769"/>
    </source>
</evidence>
<gene>
    <name evidence="2" type="primary">spo0A_8b</name>
    <name evidence="2" type="ORF">SBF1_5810002</name>
</gene>
<dbReference type="Gene3D" id="1.10.10.10">
    <property type="entry name" value="Winged helix-like DNA-binding domain superfamily/Winged helix DNA-binding domain"/>
    <property type="match status" value="1"/>
</dbReference>
<dbReference type="InterPro" id="IPR036388">
    <property type="entry name" value="WH-like_DNA-bd_sf"/>
</dbReference>
<name>A0A2U3LL10_9FIRM</name>
<dbReference type="GO" id="GO:0003700">
    <property type="term" value="F:DNA-binding transcription factor activity"/>
    <property type="evidence" value="ECO:0007669"/>
    <property type="project" value="InterPro"/>
</dbReference>
<dbReference type="AlphaFoldDB" id="A0A2U3LL10"/>
<sequence length="124" mass="13756">MATVGSGINLVSEVTTLMHQIGIPAHVKGYQYIRDAILMVVEDVSILGAVTKELYPGIAKKHNTASSRVERGIRHAIELAWQRGQSDTLKRIFGYSMNIERQKPTNSEFIALLADKFRVMGNVS</sequence>
<organism evidence="2 3">
    <name type="scientific">Candidatus Desulfosporosinus infrequens</name>
    <dbReference type="NCBI Taxonomy" id="2043169"/>
    <lineage>
        <taxon>Bacteria</taxon>
        <taxon>Bacillati</taxon>
        <taxon>Bacillota</taxon>
        <taxon>Clostridia</taxon>
        <taxon>Eubacteriales</taxon>
        <taxon>Desulfitobacteriaceae</taxon>
        <taxon>Desulfosporosinus</taxon>
    </lineage>
</organism>
<dbReference type="InterPro" id="IPR014879">
    <property type="entry name" value="Spo0A_C"/>
</dbReference>
<protein>
    <submittedName>
        <fullName evidence="2">Fragment of stage 0 sporulation protein A (Part 2/2)</fullName>
    </submittedName>
</protein>
<feature type="domain" description="Sporulation initiation factor Spo0A C-terminal" evidence="1">
    <location>
        <begin position="14"/>
        <end position="116"/>
    </location>
</feature>